<feature type="transmembrane region" description="Helical" evidence="1">
    <location>
        <begin position="76"/>
        <end position="95"/>
    </location>
</feature>
<dbReference type="AlphaFoldDB" id="A0A1K2HW56"/>
<dbReference type="PANTHER" id="PTHR34821:SF2">
    <property type="entry name" value="INNER MEMBRANE PROTEIN YDCZ"/>
    <property type="match status" value="1"/>
</dbReference>
<feature type="transmembrane region" description="Helical" evidence="1">
    <location>
        <begin position="140"/>
        <end position="156"/>
    </location>
</feature>
<accession>A0A1K2HW56</accession>
<evidence type="ECO:0000313" key="2">
    <source>
        <dbReference type="EMBL" id="SFZ82940.1"/>
    </source>
</evidence>
<keyword evidence="1" id="KW-1133">Transmembrane helix</keyword>
<protein>
    <submittedName>
        <fullName evidence="2">Transporter family-2 protein</fullName>
    </submittedName>
</protein>
<dbReference type="OrthoDB" id="4244824at2"/>
<name>A0A1K2HW56_9HYPH</name>
<dbReference type="Pfam" id="PF04657">
    <property type="entry name" value="DMT_YdcZ"/>
    <property type="match status" value="1"/>
</dbReference>
<dbReference type="STRING" id="665118.SAMN02983003_1363"/>
<dbReference type="RefSeq" id="WP_072340110.1">
    <property type="nucleotide sequence ID" value="NZ_FPKU01000001.1"/>
</dbReference>
<keyword evidence="1" id="KW-0812">Transmembrane</keyword>
<evidence type="ECO:0000256" key="1">
    <source>
        <dbReference type="SAM" id="Phobius"/>
    </source>
</evidence>
<feature type="transmembrane region" description="Helical" evidence="1">
    <location>
        <begin position="44"/>
        <end position="64"/>
    </location>
</feature>
<sequence>MPAVPNPLDPAHLLLAFLSGGLLTLMVDFNGLVGLHGGVLYSSWVAHGTGTVAAIIFLVALHVLKPSASGTRRPAPLWAYLGGISGAVTVMLTSASVNTALALSGTLALGLAGQVAFSLASDRWGLFGLPRRILRPRNGLAILMIVGGSLLIIFGNG</sequence>
<dbReference type="GO" id="GO:0005886">
    <property type="term" value="C:plasma membrane"/>
    <property type="evidence" value="ECO:0007669"/>
    <property type="project" value="TreeGrafter"/>
</dbReference>
<dbReference type="Proteomes" id="UP000183447">
    <property type="component" value="Unassembled WGS sequence"/>
</dbReference>
<dbReference type="EMBL" id="FPKU01000001">
    <property type="protein sequence ID" value="SFZ82940.1"/>
    <property type="molecule type" value="Genomic_DNA"/>
</dbReference>
<organism evidence="2 3">
    <name type="scientific">Devosia enhydra</name>
    <dbReference type="NCBI Taxonomy" id="665118"/>
    <lineage>
        <taxon>Bacteria</taxon>
        <taxon>Pseudomonadati</taxon>
        <taxon>Pseudomonadota</taxon>
        <taxon>Alphaproteobacteria</taxon>
        <taxon>Hyphomicrobiales</taxon>
        <taxon>Devosiaceae</taxon>
        <taxon>Devosia</taxon>
    </lineage>
</organism>
<evidence type="ECO:0000313" key="3">
    <source>
        <dbReference type="Proteomes" id="UP000183447"/>
    </source>
</evidence>
<gene>
    <name evidence="2" type="ORF">SAMN02983003_1363</name>
</gene>
<keyword evidence="3" id="KW-1185">Reference proteome</keyword>
<proteinExistence type="predicted"/>
<feature type="transmembrane region" description="Helical" evidence="1">
    <location>
        <begin position="101"/>
        <end position="120"/>
    </location>
</feature>
<keyword evidence="1" id="KW-0472">Membrane</keyword>
<dbReference type="InterPro" id="IPR006750">
    <property type="entry name" value="YdcZ"/>
</dbReference>
<feature type="transmembrane region" description="Helical" evidence="1">
    <location>
        <begin position="12"/>
        <end position="32"/>
    </location>
</feature>
<dbReference type="PANTHER" id="PTHR34821">
    <property type="entry name" value="INNER MEMBRANE PROTEIN YDCZ"/>
    <property type="match status" value="1"/>
</dbReference>
<reference evidence="2 3" key="1">
    <citation type="submission" date="2016-11" db="EMBL/GenBank/DDBJ databases">
        <authorList>
            <person name="Jaros S."/>
            <person name="Januszkiewicz K."/>
            <person name="Wedrychowicz H."/>
        </authorList>
    </citation>
    <scope>NUCLEOTIDE SEQUENCE [LARGE SCALE GENOMIC DNA]</scope>
    <source>
        <strain evidence="2 3">ATCC 23634</strain>
    </source>
</reference>